<feature type="domain" description="CzcB-like barrel-sandwich hybrid" evidence="4">
    <location>
        <begin position="79"/>
        <end position="193"/>
    </location>
</feature>
<feature type="compositionally biased region" description="Low complexity" evidence="1">
    <location>
        <begin position="380"/>
        <end position="408"/>
    </location>
</feature>
<protein>
    <submittedName>
        <fullName evidence="6">Macrolide-specific efflux system membrane fusion protein</fullName>
    </submittedName>
</protein>
<dbReference type="Gene3D" id="2.40.30.170">
    <property type="match status" value="1"/>
</dbReference>
<evidence type="ECO:0000259" key="3">
    <source>
        <dbReference type="Pfam" id="PF25967"/>
    </source>
</evidence>
<comment type="caution">
    <text evidence="6">The sequence shown here is derived from an EMBL/GenBank/DDBJ whole genome shotgun (WGS) entry which is preliminary data.</text>
</comment>
<dbReference type="Gene3D" id="2.40.50.100">
    <property type="match status" value="1"/>
</dbReference>
<reference evidence="6 7" key="1">
    <citation type="submission" date="2019-06" db="EMBL/GenBank/DDBJ databases">
        <title>Sequencing the genomes of 1000 actinobacteria strains.</title>
        <authorList>
            <person name="Klenk H.-P."/>
        </authorList>
    </citation>
    <scope>NUCLEOTIDE SEQUENCE [LARGE SCALE GENOMIC DNA]</scope>
    <source>
        <strain evidence="6 7">DSM 10596</strain>
    </source>
</reference>
<evidence type="ECO:0000259" key="5">
    <source>
        <dbReference type="Pfam" id="PF25990"/>
    </source>
</evidence>
<dbReference type="EMBL" id="VFNV01000001">
    <property type="protein sequence ID" value="TQK76399.1"/>
    <property type="molecule type" value="Genomic_DNA"/>
</dbReference>
<keyword evidence="2" id="KW-0472">Membrane</keyword>
<dbReference type="InterPro" id="IPR058636">
    <property type="entry name" value="Beta-barrel_YknX"/>
</dbReference>
<evidence type="ECO:0000256" key="1">
    <source>
        <dbReference type="SAM" id="MobiDB-lite"/>
    </source>
</evidence>
<dbReference type="Pfam" id="PF25967">
    <property type="entry name" value="RND-MFP_C"/>
    <property type="match status" value="1"/>
</dbReference>
<feature type="transmembrane region" description="Helical" evidence="2">
    <location>
        <begin position="12"/>
        <end position="35"/>
    </location>
</feature>
<feature type="compositionally biased region" description="Gly residues" evidence="1">
    <location>
        <begin position="204"/>
        <end position="213"/>
    </location>
</feature>
<feature type="region of interest" description="Disordered" evidence="1">
    <location>
        <begin position="372"/>
        <end position="428"/>
    </location>
</feature>
<dbReference type="InterPro" id="IPR058647">
    <property type="entry name" value="BSH_CzcB-like"/>
</dbReference>
<name>A0A542SP58_9MICO</name>
<evidence type="ECO:0000313" key="7">
    <source>
        <dbReference type="Proteomes" id="UP000316181"/>
    </source>
</evidence>
<dbReference type="GO" id="GO:0015562">
    <property type="term" value="F:efflux transmembrane transporter activity"/>
    <property type="evidence" value="ECO:0007669"/>
    <property type="project" value="TreeGrafter"/>
</dbReference>
<dbReference type="SUPFAM" id="SSF111369">
    <property type="entry name" value="HlyD-like secretion proteins"/>
    <property type="match status" value="1"/>
</dbReference>
<keyword evidence="2" id="KW-1133">Transmembrane helix</keyword>
<dbReference type="AlphaFoldDB" id="A0A542SP58"/>
<dbReference type="Pfam" id="PF25973">
    <property type="entry name" value="BSH_CzcB"/>
    <property type="match status" value="1"/>
</dbReference>
<keyword evidence="2" id="KW-0812">Transmembrane</keyword>
<dbReference type="GO" id="GO:1990281">
    <property type="term" value="C:efflux pump complex"/>
    <property type="evidence" value="ECO:0007669"/>
    <property type="project" value="TreeGrafter"/>
</dbReference>
<feature type="compositionally biased region" description="Gly residues" evidence="1">
    <location>
        <begin position="409"/>
        <end position="428"/>
    </location>
</feature>
<feature type="compositionally biased region" description="Low complexity" evidence="1">
    <location>
        <begin position="192"/>
        <end position="203"/>
    </location>
</feature>
<feature type="region of interest" description="Disordered" evidence="1">
    <location>
        <begin position="192"/>
        <end position="221"/>
    </location>
</feature>
<dbReference type="Pfam" id="PF25990">
    <property type="entry name" value="Beta-barrel_YknX"/>
    <property type="match status" value="1"/>
</dbReference>
<dbReference type="InterPro" id="IPR058627">
    <property type="entry name" value="MdtA-like_C"/>
</dbReference>
<sequence length="428" mass="42854">MKLVARLRGKPTWKWLVPLIAVVVVAALAVTYFVMRGNRSEAAPAARTTTATAATTTMEKSVTASGTLTPAVTQDAAFEASGTVTKVYVSEGDTVKKGQKLALIDTTQLTEAKLAAKVTYLSALADYQSAKADDDGTDLTDARISATKSALKIAKKAYKEAKAAMSDKVLKSTVAGLVTAVDLEVGDVVTGTSSSTSSAASGTSGSGSQGGTTSGASSQSAAASTTSGTITIVGTDDWEVSTTVSESDIRNIKTGLQVQMTSDDLTDTLYGIVSEVGKIPSTSSGAIAYPVTIAVTGSPEGIYDGVSVDIEIIYERRTDVLAIPSAAVTTSDGASTVELVGADGTTTTATTVETGETSGNMVEITSGLSEGDTVQYQPFSGTGNSSQSGSGDSGEMSGFPAGGDFTPPSGGGGQGGPPSGFGGGQGGN</sequence>
<accession>A0A542SP58</accession>
<dbReference type="Proteomes" id="UP000316181">
    <property type="component" value="Unassembled WGS sequence"/>
</dbReference>
<organism evidence="6 7">
    <name type="scientific">Rarobacter incanus</name>
    <dbReference type="NCBI Taxonomy" id="153494"/>
    <lineage>
        <taxon>Bacteria</taxon>
        <taxon>Bacillati</taxon>
        <taxon>Actinomycetota</taxon>
        <taxon>Actinomycetes</taxon>
        <taxon>Micrococcales</taxon>
        <taxon>Rarobacteraceae</taxon>
        <taxon>Rarobacter</taxon>
    </lineage>
</organism>
<dbReference type="PANTHER" id="PTHR30469">
    <property type="entry name" value="MULTIDRUG RESISTANCE PROTEIN MDTA"/>
    <property type="match status" value="1"/>
</dbReference>
<evidence type="ECO:0000313" key="6">
    <source>
        <dbReference type="EMBL" id="TQK76399.1"/>
    </source>
</evidence>
<dbReference type="Gene3D" id="2.40.420.20">
    <property type="match status" value="1"/>
</dbReference>
<keyword evidence="7" id="KW-1185">Reference proteome</keyword>
<gene>
    <name evidence="6" type="ORF">FB389_1070</name>
</gene>
<feature type="domain" description="Multidrug resistance protein MdtA-like C-terminal permuted SH3" evidence="3">
    <location>
        <begin position="319"/>
        <end position="374"/>
    </location>
</feature>
<dbReference type="RefSeq" id="WP_170207881.1">
    <property type="nucleotide sequence ID" value="NZ_BAAATB010000002.1"/>
</dbReference>
<evidence type="ECO:0000256" key="2">
    <source>
        <dbReference type="SAM" id="Phobius"/>
    </source>
</evidence>
<feature type="domain" description="YknX-like beta-barrel" evidence="5">
    <location>
        <begin position="239"/>
        <end position="312"/>
    </location>
</feature>
<evidence type="ECO:0000259" key="4">
    <source>
        <dbReference type="Pfam" id="PF25973"/>
    </source>
</evidence>
<proteinExistence type="predicted"/>